<proteinExistence type="predicted"/>
<dbReference type="Proteomes" id="UP000256326">
    <property type="component" value="Unassembled WGS sequence"/>
</dbReference>
<dbReference type="OrthoDB" id="7284229at2"/>
<dbReference type="RefSeq" id="WP_116036004.1">
    <property type="nucleotide sequence ID" value="NZ_JBHLVV010000099.1"/>
</dbReference>
<accession>A0A3D9CTV0</accession>
<evidence type="ECO:0000313" key="2">
    <source>
        <dbReference type="Proteomes" id="UP000256326"/>
    </source>
</evidence>
<evidence type="ECO:0008006" key="3">
    <source>
        <dbReference type="Google" id="ProtNLM"/>
    </source>
</evidence>
<reference evidence="1 2" key="1">
    <citation type="journal article" date="2006" name="Int. J. Syst. Evol. Microbiol.">
        <title>Chryseobacterium hispanicum sp. nov., isolated from the drinking water distribution system of Sevilla, Spain.</title>
        <authorList>
            <person name="Gallego V."/>
            <person name="Garcia M.T."/>
            <person name="Ventosa A."/>
        </authorList>
    </citation>
    <scope>NUCLEOTIDE SEQUENCE [LARGE SCALE GENOMIC DNA]</scope>
    <source>
        <strain evidence="1 2">KCTC 22104</strain>
    </source>
</reference>
<organism evidence="1 2">
    <name type="scientific">Epilithonimonas hispanica</name>
    <dbReference type="NCBI Taxonomy" id="358687"/>
    <lineage>
        <taxon>Bacteria</taxon>
        <taxon>Pseudomonadati</taxon>
        <taxon>Bacteroidota</taxon>
        <taxon>Flavobacteriia</taxon>
        <taxon>Flavobacteriales</taxon>
        <taxon>Weeksellaceae</taxon>
        <taxon>Chryseobacterium group</taxon>
        <taxon>Epilithonimonas</taxon>
    </lineage>
</organism>
<dbReference type="EMBL" id="QNUG01000029">
    <property type="protein sequence ID" value="REC69121.1"/>
    <property type="molecule type" value="Genomic_DNA"/>
</dbReference>
<dbReference type="SUPFAM" id="SSF52172">
    <property type="entry name" value="CheY-like"/>
    <property type="match status" value="1"/>
</dbReference>
<protein>
    <recommendedName>
        <fullName evidence="3">Response regulator</fullName>
    </recommendedName>
</protein>
<dbReference type="InterPro" id="IPR011006">
    <property type="entry name" value="CheY-like_superfamily"/>
</dbReference>
<evidence type="ECO:0000313" key="1">
    <source>
        <dbReference type="EMBL" id="REC69121.1"/>
    </source>
</evidence>
<dbReference type="Gene3D" id="3.40.50.2300">
    <property type="match status" value="1"/>
</dbReference>
<comment type="caution">
    <text evidence="1">The sequence shown here is derived from an EMBL/GenBank/DDBJ whole genome shotgun (WGS) entry which is preliminary data.</text>
</comment>
<dbReference type="AlphaFoldDB" id="A0A3D9CTV0"/>
<keyword evidence="2" id="KW-1185">Reference proteome</keyword>
<name>A0A3D9CTV0_9FLAO</name>
<gene>
    <name evidence="1" type="ORF">DRF58_12795</name>
</gene>
<sequence>MKIEYSILWLDDKKSDIIDDNYAEELQNFIVNEGFEPNINLVSNEEEFFKHLNDSYDLILTDYHLNETEENSRDGDKIIEEVRGQNVNTEIMFYSAQGDVADTIKKDRITFVDTRKISGTVHYEKIIEKAKDLISLTIRKFQQIVPMRGLLIQEASNLENEMLEIIIKYLDKKDSDNVKNAIFDSLVSFYGEKASKSNEYKEKNRIDKILKDPLLISSSQRAIAISQILDDEGKDNFINDFKNEIIKMRNEFAHAKYVKDNEKGIEYFQTKACDITFDAELCKTIRVNLIKHKKNISDLDQSIEKL</sequence>